<evidence type="ECO:0008006" key="3">
    <source>
        <dbReference type="Google" id="ProtNLM"/>
    </source>
</evidence>
<comment type="caution">
    <text evidence="1">The sequence shown here is derived from an EMBL/GenBank/DDBJ whole genome shotgun (WGS) entry which is preliminary data.</text>
</comment>
<dbReference type="AlphaFoldDB" id="A0A2W4ZHX6"/>
<dbReference type="Gene3D" id="3.40.50.1820">
    <property type="entry name" value="alpha/beta hydrolase"/>
    <property type="match status" value="1"/>
</dbReference>
<organism evidence="1 2">
    <name type="scientific">Micavibrio aeruginosavorus</name>
    <dbReference type="NCBI Taxonomy" id="349221"/>
    <lineage>
        <taxon>Bacteria</taxon>
        <taxon>Pseudomonadati</taxon>
        <taxon>Bdellovibrionota</taxon>
        <taxon>Bdellovibrionia</taxon>
        <taxon>Bdellovibrionales</taxon>
        <taxon>Pseudobdellovibrionaceae</taxon>
        <taxon>Micavibrio</taxon>
    </lineage>
</organism>
<dbReference type="InterPro" id="IPR029058">
    <property type="entry name" value="AB_hydrolase_fold"/>
</dbReference>
<sequence length="371" mass="41376">MGNRDLSSTFFLPGIKGVVREDIDYIARNFPDAANSQGGVFFHEGLRTSYSIHPAKNQKRIIIGLSGANALFPLNLREINSLNNEGNTMICIALHKIGPDFMKKSEDLIRAFLTHPVSPAYTHIQNRVPTYIVSHSSSGPILLKLYGEKDTGRLLRTRFNGAAFIAPIFDVPFASRDHSYKVGVRQPLRSIFEWYADRKPDMPLTDRRLVKAYLSLTAGEESFVGKLGNFGMTLGHVRQIQKYSWDVMDNFKPSSMDNIPSVVMAGDADSCTCWKTSRDMAGKMNADFHLIPDGGHDLIKTHPELLRVFTGKADMIEKTRGEARVPISYMPLPYTYGKKDDPISLADVLRDRAGLALKSSTRFLNTAAGLF</sequence>
<reference evidence="1 2" key="1">
    <citation type="submission" date="2017-08" db="EMBL/GenBank/DDBJ databases">
        <title>Infants hospitalized years apart are colonized by the same room-sourced microbial strains.</title>
        <authorList>
            <person name="Brooks B."/>
            <person name="Olm M.R."/>
            <person name="Firek B.A."/>
            <person name="Baker R."/>
            <person name="Thomas B.C."/>
            <person name="Morowitz M.J."/>
            <person name="Banfield J.F."/>
        </authorList>
    </citation>
    <scope>NUCLEOTIDE SEQUENCE [LARGE SCALE GENOMIC DNA]</scope>
    <source>
        <strain evidence="1">S2_018_000_R2_104</strain>
    </source>
</reference>
<evidence type="ECO:0000313" key="1">
    <source>
        <dbReference type="EMBL" id="PZO81286.1"/>
    </source>
</evidence>
<dbReference type="SUPFAM" id="SSF53474">
    <property type="entry name" value="alpha/beta-Hydrolases"/>
    <property type="match status" value="1"/>
</dbReference>
<dbReference type="EMBL" id="QFNK01000311">
    <property type="protein sequence ID" value="PZO81286.1"/>
    <property type="molecule type" value="Genomic_DNA"/>
</dbReference>
<evidence type="ECO:0000313" key="2">
    <source>
        <dbReference type="Proteomes" id="UP000249557"/>
    </source>
</evidence>
<proteinExistence type="predicted"/>
<name>A0A2W4ZHX6_9BACT</name>
<accession>A0A2W4ZHX6</accession>
<dbReference type="Proteomes" id="UP000249557">
    <property type="component" value="Unassembled WGS sequence"/>
</dbReference>
<protein>
    <recommendedName>
        <fullName evidence="3">AB hydrolase-1 domain-containing protein</fullName>
    </recommendedName>
</protein>
<gene>
    <name evidence="1" type="ORF">DI626_10980</name>
</gene>